<dbReference type="Proteomes" id="UP001548590">
    <property type="component" value="Unassembled WGS sequence"/>
</dbReference>
<keyword evidence="2 5" id="KW-0812">Transmembrane</keyword>
<keyword evidence="8" id="KW-1185">Reference proteome</keyword>
<evidence type="ECO:0000256" key="2">
    <source>
        <dbReference type="ARBA" id="ARBA00022692"/>
    </source>
</evidence>
<gene>
    <name evidence="7" type="ORF">ABVT11_02235</name>
</gene>
<comment type="caution">
    <text evidence="7">The sequence shown here is derived from an EMBL/GenBank/DDBJ whole genome shotgun (WGS) entry which is preliminary data.</text>
</comment>
<name>A0ABV2CL44_9RHOO</name>
<feature type="transmembrane region" description="Helical" evidence="5">
    <location>
        <begin position="36"/>
        <end position="65"/>
    </location>
</feature>
<evidence type="ECO:0000313" key="7">
    <source>
        <dbReference type="EMBL" id="MET1488629.1"/>
    </source>
</evidence>
<dbReference type="InterPro" id="IPR010445">
    <property type="entry name" value="LapA_dom"/>
</dbReference>
<proteinExistence type="predicted"/>
<protein>
    <submittedName>
        <fullName evidence="7">Lipopolysaccharide assembly protein LapA domain-containing protein</fullName>
    </submittedName>
</protein>
<keyword evidence="4 5" id="KW-0472">Membrane</keyword>
<evidence type="ECO:0000313" key="8">
    <source>
        <dbReference type="Proteomes" id="UP001548590"/>
    </source>
</evidence>
<evidence type="ECO:0000256" key="3">
    <source>
        <dbReference type="ARBA" id="ARBA00022989"/>
    </source>
</evidence>
<evidence type="ECO:0000256" key="5">
    <source>
        <dbReference type="SAM" id="Phobius"/>
    </source>
</evidence>
<evidence type="ECO:0000259" key="6">
    <source>
        <dbReference type="Pfam" id="PF06305"/>
    </source>
</evidence>
<evidence type="ECO:0000256" key="4">
    <source>
        <dbReference type="ARBA" id="ARBA00023136"/>
    </source>
</evidence>
<evidence type="ECO:0000256" key="1">
    <source>
        <dbReference type="ARBA" id="ARBA00022475"/>
    </source>
</evidence>
<reference evidence="7 8" key="1">
    <citation type="submission" date="2024-07" db="EMBL/GenBank/DDBJ databases">
        <title>Uliginosibacterium paludis KCTC:42655.</title>
        <authorList>
            <person name="Kim M.K."/>
        </authorList>
    </citation>
    <scope>NUCLEOTIDE SEQUENCE [LARGE SCALE GENOMIC DNA]</scope>
    <source>
        <strain evidence="7 8">KCTC 42655</strain>
    </source>
</reference>
<feature type="domain" description="Lipopolysaccharide assembly protein A" evidence="6">
    <location>
        <begin position="22"/>
        <end position="75"/>
    </location>
</feature>
<keyword evidence="1" id="KW-1003">Cell membrane</keyword>
<accession>A0ABV2CL44</accession>
<organism evidence="7 8">
    <name type="scientific">Uliginosibacterium paludis</name>
    <dbReference type="NCBI Taxonomy" id="1615952"/>
    <lineage>
        <taxon>Bacteria</taxon>
        <taxon>Pseudomonadati</taxon>
        <taxon>Pseudomonadota</taxon>
        <taxon>Betaproteobacteria</taxon>
        <taxon>Rhodocyclales</taxon>
        <taxon>Zoogloeaceae</taxon>
        <taxon>Uliginosibacterium</taxon>
    </lineage>
</organism>
<sequence length="93" mass="9834">MRILFLLLKAVVFLLFLGLAVKNDGMVTVQSYLGSVWQVPLVVVMLVMFLGGLLSAAAAFAGHLLAQNREIARLKAVSSSNTSGRANTGVTAD</sequence>
<dbReference type="EMBL" id="JBEWLZ010000001">
    <property type="protein sequence ID" value="MET1488629.1"/>
    <property type="molecule type" value="Genomic_DNA"/>
</dbReference>
<dbReference type="RefSeq" id="WP_345926910.1">
    <property type="nucleotide sequence ID" value="NZ_JBDIVF010000003.1"/>
</dbReference>
<dbReference type="Pfam" id="PF06305">
    <property type="entry name" value="LapA_dom"/>
    <property type="match status" value="1"/>
</dbReference>
<keyword evidence="3 5" id="KW-1133">Transmembrane helix</keyword>